<reference evidence="2 3" key="1">
    <citation type="journal article" date="2016" name="Nat. Commun.">
        <title>Thousands of microbial genomes shed light on interconnected biogeochemical processes in an aquifer system.</title>
        <authorList>
            <person name="Anantharaman K."/>
            <person name="Brown C.T."/>
            <person name="Hug L.A."/>
            <person name="Sharon I."/>
            <person name="Castelle C.J."/>
            <person name="Probst A.J."/>
            <person name="Thomas B.C."/>
            <person name="Singh A."/>
            <person name="Wilkins M.J."/>
            <person name="Karaoz U."/>
            <person name="Brodie E.L."/>
            <person name="Williams K.H."/>
            <person name="Hubbard S.S."/>
            <person name="Banfield J.F."/>
        </authorList>
    </citation>
    <scope>NUCLEOTIDE SEQUENCE [LARGE SCALE GENOMIC DNA]</scope>
</reference>
<keyword evidence="1" id="KW-0472">Membrane</keyword>
<dbReference type="STRING" id="1802471.A2115_03385"/>
<protein>
    <recommendedName>
        <fullName evidence="4">Membrane protein 6-pyruvoyl-tetrahydropterin synthase-related domain-containing protein</fullName>
    </recommendedName>
</protein>
<feature type="transmembrane region" description="Helical" evidence="1">
    <location>
        <begin position="217"/>
        <end position="237"/>
    </location>
</feature>
<evidence type="ECO:0000313" key="3">
    <source>
        <dbReference type="Proteomes" id="UP000176198"/>
    </source>
</evidence>
<dbReference type="EMBL" id="MGFJ01000006">
    <property type="protein sequence ID" value="OGM03108.1"/>
    <property type="molecule type" value="Genomic_DNA"/>
</dbReference>
<keyword evidence="1" id="KW-1133">Transmembrane helix</keyword>
<dbReference type="Proteomes" id="UP000176198">
    <property type="component" value="Unassembled WGS sequence"/>
</dbReference>
<evidence type="ECO:0000313" key="2">
    <source>
        <dbReference type="EMBL" id="OGM03108.1"/>
    </source>
</evidence>
<feature type="non-terminal residue" evidence="2">
    <location>
        <position position="546"/>
    </location>
</feature>
<feature type="transmembrane region" description="Helical" evidence="1">
    <location>
        <begin position="289"/>
        <end position="306"/>
    </location>
</feature>
<proteinExistence type="predicted"/>
<dbReference type="AlphaFoldDB" id="A0A1F7WLW8"/>
<feature type="transmembrane region" description="Helical" evidence="1">
    <location>
        <begin position="176"/>
        <end position="205"/>
    </location>
</feature>
<name>A0A1F7WLW8_9BACT</name>
<keyword evidence="1" id="KW-0812">Transmembrane</keyword>
<feature type="transmembrane region" description="Helical" evidence="1">
    <location>
        <begin position="353"/>
        <end position="373"/>
    </location>
</feature>
<organism evidence="2 3">
    <name type="scientific">Candidatus Woesebacteria bacterium GWA1_41_8</name>
    <dbReference type="NCBI Taxonomy" id="1802471"/>
    <lineage>
        <taxon>Bacteria</taxon>
        <taxon>Candidatus Woeseibacteriota</taxon>
    </lineage>
</organism>
<feature type="transmembrane region" description="Helical" evidence="1">
    <location>
        <begin position="315"/>
        <end position="333"/>
    </location>
</feature>
<evidence type="ECO:0008006" key="4">
    <source>
        <dbReference type="Google" id="ProtNLM"/>
    </source>
</evidence>
<gene>
    <name evidence="2" type="ORF">A2115_03385</name>
</gene>
<evidence type="ECO:0000256" key="1">
    <source>
        <dbReference type="SAM" id="Phobius"/>
    </source>
</evidence>
<feature type="transmembrane region" description="Helical" evidence="1">
    <location>
        <begin position="380"/>
        <end position="398"/>
    </location>
</feature>
<feature type="transmembrane region" description="Helical" evidence="1">
    <location>
        <begin position="67"/>
        <end position="85"/>
    </location>
</feature>
<feature type="transmembrane region" description="Helical" evidence="1">
    <location>
        <begin position="118"/>
        <end position="136"/>
    </location>
</feature>
<feature type="transmembrane region" description="Helical" evidence="1">
    <location>
        <begin position="148"/>
        <end position="164"/>
    </location>
</feature>
<comment type="caution">
    <text evidence="2">The sequence shown here is derived from an EMBL/GenBank/DDBJ whole genome shotgun (WGS) entry which is preliminary data.</text>
</comment>
<accession>A0A1F7WLW8</accession>
<sequence>MKKILPTVLIILLFIPAVKALFGPGYFNMHDDLQVMRIFQMEKCFADGQIPCRWSPDMAYGYGQAMFNYYSALPYYLGVLIRILTPLSLMGTVKLLFMISLIAGAFGMYLLAKQFWGKWGGILSAVLYTYAPYHAVDVYVRGAMAESFSLAILPFLWLSLYLLIKKASFPRVGISAIVIAGVLTTHNISTMIYIPFTAIWVAYWLTKERAWSKVPKLIASGILGLGLAAFFIIPAVFEQSLIQTQHLVSEYSDYHGHFVTLRQLFISRFWGDGPSIFGEGDGMSFQIGWPHWWVGILAAPLVLFWIKNKKSRDKAIFLAGLLALFALTSFLTHPRSLFVWERLSPMVFVQFPWRFLGLSMFFLAFGAGALGSIEFRLKKVLVGVIIVLAIVLNASYFIPVHFSSKVRDEEKLTGLAFELQQKSAILDYLPKTAKLAPPSLAFENPRTIWGNGEFFGFTKGSNRFSFEAQIYGKARVEIPVTYFPNWIVLVDGKRVPTSLHETYGFIMVDLTDGKHIVRGRFTNTPVRTASNVISLLSMLGLFGGAL</sequence>
<feature type="transmembrane region" description="Helical" evidence="1">
    <location>
        <begin position="92"/>
        <end position="112"/>
    </location>
</feature>